<comment type="caution">
    <text evidence="1">The sequence shown here is derived from an EMBL/GenBank/DDBJ whole genome shotgun (WGS) entry which is preliminary data.</text>
</comment>
<gene>
    <name evidence="1" type="ORF">LCGC14_1102850</name>
</gene>
<sequence>MKFINTLFTAHILFLSHSVVAQNWSVTQLHTNFGDALNPFTEESSFTRTYTLEHASEHDLGDNYFFIDFLNDSLTDGFQDTGIYGEWYTTLSLSKALDTSLSYGPIKDTGLVFGINAGEEGLMKYTPGVKLSWDAPGFDFLTTTFAGYIDANGGVQKDQLAKQDNSLFIDLAWGAPFSLGSQAFYFTGHVEYISGRDDEQGNKVNEWLLAQPAVHWDVGQNFNLDAKQLMVGVEWRYWFNKLGTDKIENQPFLHAIWVF</sequence>
<dbReference type="Gene3D" id="2.40.230.20">
    <property type="entry name" value="Nucleoside-specific channel-forming protein, Tsx-like"/>
    <property type="match status" value="1"/>
</dbReference>
<dbReference type="AlphaFoldDB" id="A0A0F9QF77"/>
<protein>
    <recommendedName>
        <fullName evidence="2">Nucleoside-binding outer membrane protein</fullName>
    </recommendedName>
</protein>
<dbReference type="EMBL" id="LAZR01004980">
    <property type="protein sequence ID" value="KKN03918.1"/>
    <property type="molecule type" value="Genomic_DNA"/>
</dbReference>
<reference evidence="1" key="1">
    <citation type="journal article" date="2015" name="Nature">
        <title>Complex archaea that bridge the gap between prokaryotes and eukaryotes.</title>
        <authorList>
            <person name="Spang A."/>
            <person name="Saw J.H."/>
            <person name="Jorgensen S.L."/>
            <person name="Zaremba-Niedzwiedzka K."/>
            <person name="Martijn J."/>
            <person name="Lind A.E."/>
            <person name="van Eijk R."/>
            <person name="Schleper C."/>
            <person name="Guy L."/>
            <person name="Ettema T.J."/>
        </authorList>
    </citation>
    <scope>NUCLEOTIDE SEQUENCE</scope>
</reference>
<name>A0A0F9QF77_9ZZZZ</name>
<evidence type="ECO:0008006" key="2">
    <source>
        <dbReference type="Google" id="ProtNLM"/>
    </source>
</evidence>
<dbReference type="InterPro" id="IPR036777">
    <property type="entry name" value="Channel_Tsx-like_sf"/>
</dbReference>
<dbReference type="SUPFAM" id="SSF111364">
    <property type="entry name" value="Tsx-like channel"/>
    <property type="match status" value="1"/>
</dbReference>
<organism evidence="1">
    <name type="scientific">marine sediment metagenome</name>
    <dbReference type="NCBI Taxonomy" id="412755"/>
    <lineage>
        <taxon>unclassified sequences</taxon>
        <taxon>metagenomes</taxon>
        <taxon>ecological metagenomes</taxon>
    </lineage>
</organism>
<proteinExistence type="predicted"/>
<evidence type="ECO:0000313" key="1">
    <source>
        <dbReference type="EMBL" id="KKN03918.1"/>
    </source>
</evidence>
<accession>A0A0F9QF77</accession>
<dbReference type="GO" id="GO:0009279">
    <property type="term" value="C:cell outer membrane"/>
    <property type="evidence" value="ECO:0007669"/>
    <property type="project" value="InterPro"/>
</dbReference>